<dbReference type="GO" id="GO:0003677">
    <property type="term" value="F:DNA binding"/>
    <property type="evidence" value="ECO:0007669"/>
    <property type="project" value="UniProtKB-KW"/>
</dbReference>
<dbReference type="Pfam" id="PF01638">
    <property type="entry name" value="HxlR"/>
    <property type="match status" value="1"/>
</dbReference>
<protein>
    <submittedName>
        <fullName evidence="5">HxlR family transcriptional regulator</fullName>
    </submittedName>
</protein>
<organism evidence="5 6">
    <name type="scientific">Nitratireductor indicus C115</name>
    <dbReference type="NCBI Taxonomy" id="1231190"/>
    <lineage>
        <taxon>Bacteria</taxon>
        <taxon>Pseudomonadati</taxon>
        <taxon>Pseudomonadota</taxon>
        <taxon>Alphaproteobacteria</taxon>
        <taxon>Hyphomicrobiales</taxon>
        <taxon>Phyllobacteriaceae</taxon>
        <taxon>Nitratireductor</taxon>
    </lineage>
</organism>
<feature type="domain" description="HTH hxlR-type" evidence="4">
    <location>
        <begin position="31"/>
        <end position="129"/>
    </location>
</feature>
<dbReference type="STRING" id="721133.SAMN05216176_101323"/>
<dbReference type="PANTHER" id="PTHR33204:SF39">
    <property type="entry name" value="TRANSCRIPTIONAL REGULATORY PROTEIN"/>
    <property type="match status" value="1"/>
</dbReference>
<evidence type="ECO:0000256" key="1">
    <source>
        <dbReference type="ARBA" id="ARBA00023015"/>
    </source>
</evidence>
<sequence>MKTDDSVNRCDFERIAGGKIVSAQGGGFDDCPVRAVIANIGGKWISLIMLALADGPQRFGALRRMLPDISQRMLTQTLRDLQRDGYVHREVFPTKPPSVEYSLTDLGRSMYGPLRDLVLWAERNHGAVVAARARFDTAEG</sequence>
<dbReference type="AlphaFoldDB" id="K2N788"/>
<evidence type="ECO:0000256" key="3">
    <source>
        <dbReference type="ARBA" id="ARBA00023163"/>
    </source>
</evidence>
<dbReference type="InterPro" id="IPR036390">
    <property type="entry name" value="WH_DNA-bd_sf"/>
</dbReference>
<gene>
    <name evidence="5" type="ORF">NA8A_04908</name>
</gene>
<dbReference type="Proteomes" id="UP000007374">
    <property type="component" value="Unassembled WGS sequence"/>
</dbReference>
<evidence type="ECO:0000313" key="5">
    <source>
        <dbReference type="EMBL" id="EKF43343.1"/>
    </source>
</evidence>
<keyword evidence="2" id="KW-0238">DNA-binding</keyword>
<reference evidence="5 6" key="1">
    <citation type="journal article" date="2012" name="J. Bacteriol.">
        <title>Genome Sequence of Nitratireductor indicus Type Strain C115.</title>
        <authorList>
            <person name="Lai Q."/>
            <person name="Li G."/>
            <person name="Yu Z."/>
            <person name="Shao Z."/>
        </authorList>
    </citation>
    <scope>NUCLEOTIDE SEQUENCE [LARGE SCALE GENOMIC DNA]</scope>
    <source>
        <strain evidence="5 6">C115</strain>
    </source>
</reference>
<dbReference type="Gene3D" id="1.10.10.10">
    <property type="entry name" value="Winged helix-like DNA-binding domain superfamily/Winged helix DNA-binding domain"/>
    <property type="match status" value="1"/>
</dbReference>
<dbReference type="EMBL" id="AMSI01000003">
    <property type="protein sequence ID" value="EKF43343.1"/>
    <property type="molecule type" value="Genomic_DNA"/>
</dbReference>
<evidence type="ECO:0000256" key="2">
    <source>
        <dbReference type="ARBA" id="ARBA00023125"/>
    </source>
</evidence>
<keyword evidence="6" id="KW-1185">Reference proteome</keyword>
<name>K2N788_9HYPH</name>
<accession>K2N788</accession>
<evidence type="ECO:0000313" key="6">
    <source>
        <dbReference type="Proteomes" id="UP000007374"/>
    </source>
</evidence>
<keyword evidence="1" id="KW-0805">Transcription regulation</keyword>
<dbReference type="SUPFAM" id="SSF46785">
    <property type="entry name" value="Winged helix' DNA-binding domain"/>
    <property type="match status" value="1"/>
</dbReference>
<dbReference type="InterPro" id="IPR002577">
    <property type="entry name" value="HTH_HxlR"/>
</dbReference>
<dbReference type="InterPro" id="IPR036388">
    <property type="entry name" value="WH-like_DNA-bd_sf"/>
</dbReference>
<evidence type="ECO:0000259" key="4">
    <source>
        <dbReference type="PROSITE" id="PS51118"/>
    </source>
</evidence>
<keyword evidence="3" id="KW-0804">Transcription</keyword>
<dbReference type="PATRIC" id="fig|1231190.3.peg.1026"/>
<dbReference type="PROSITE" id="PS51118">
    <property type="entry name" value="HTH_HXLR"/>
    <property type="match status" value="1"/>
</dbReference>
<dbReference type="eggNOG" id="COG1733">
    <property type="taxonomic scope" value="Bacteria"/>
</dbReference>
<comment type="caution">
    <text evidence="5">The sequence shown here is derived from an EMBL/GenBank/DDBJ whole genome shotgun (WGS) entry which is preliminary data.</text>
</comment>
<proteinExistence type="predicted"/>
<dbReference type="PANTHER" id="PTHR33204">
    <property type="entry name" value="TRANSCRIPTIONAL REGULATOR, MARR FAMILY"/>
    <property type="match status" value="1"/>
</dbReference>